<dbReference type="RefSeq" id="WP_055147226.1">
    <property type="nucleotide sequence ID" value="NZ_JXSZ01000006.1"/>
</dbReference>
<dbReference type="CDD" id="cd04301">
    <property type="entry name" value="NAT_SF"/>
    <property type="match status" value="1"/>
</dbReference>
<dbReference type="SUPFAM" id="SSF55729">
    <property type="entry name" value="Acyl-CoA N-acyltransferases (Nat)"/>
    <property type="match status" value="1"/>
</dbReference>
<comment type="caution">
    <text evidence="4">The sequence shown here is derived from an EMBL/GenBank/DDBJ whole genome shotgun (WGS) entry which is preliminary data.</text>
</comment>
<reference evidence="4 5" key="1">
    <citation type="submission" date="2015-07" db="EMBL/GenBank/DDBJ databases">
        <title>The draft genome sequence of Leadbetterella sp. JN14-9.</title>
        <authorList>
            <person name="Liu Y."/>
            <person name="Du J."/>
            <person name="Shao Z."/>
        </authorList>
    </citation>
    <scope>NUCLEOTIDE SEQUENCE [LARGE SCALE GENOMIC DNA]</scope>
    <source>
        <strain evidence="4 5">JN14-9</strain>
    </source>
</reference>
<gene>
    <name evidence="4" type="ORF">AFM12_09610</name>
</gene>
<dbReference type="PATRIC" id="fig|1605367.3.peg.3307"/>
<accession>A0A0P7C638</accession>
<evidence type="ECO:0000313" key="4">
    <source>
        <dbReference type="EMBL" id="KPM48821.1"/>
    </source>
</evidence>
<dbReference type="EMBL" id="LGTQ01000006">
    <property type="protein sequence ID" value="KPM48821.1"/>
    <property type="molecule type" value="Genomic_DNA"/>
</dbReference>
<dbReference type="Pfam" id="PF00583">
    <property type="entry name" value="Acetyltransf_1"/>
    <property type="match status" value="1"/>
</dbReference>
<dbReference type="InterPro" id="IPR000182">
    <property type="entry name" value="GNAT_dom"/>
</dbReference>
<keyword evidence="5" id="KW-1185">Reference proteome</keyword>
<dbReference type="InterPro" id="IPR016181">
    <property type="entry name" value="Acyl_CoA_acyltransferase"/>
</dbReference>
<dbReference type="AlphaFoldDB" id="A0A0P7C638"/>
<evidence type="ECO:0000256" key="2">
    <source>
        <dbReference type="ARBA" id="ARBA00023315"/>
    </source>
</evidence>
<dbReference type="OrthoDB" id="7585366at2"/>
<protein>
    <recommendedName>
        <fullName evidence="3">N-acetyltransferase domain-containing protein</fullName>
    </recommendedName>
</protein>
<evidence type="ECO:0000313" key="5">
    <source>
        <dbReference type="Proteomes" id="UP000050454"/>
    </source>
</evidence>
<proteinExistence type="predicted"/>
<dbReference type="Gene3D" id="3.40.630.30">
    <property type="match status" value="1"/>
</dbReference>
<dbReference type="STRING" id="1605367.AFM12_09610"/>
<dbReference type="PANTHER" id="PTHR43800">
    <property type="entry name" value="PEPTIDYL-LYSINE N-ACETYLTRANSFERASE YJAB"/>
    <property type="match status" value="1"/>
</dbReference>
<keyword evidence="1" id="KW-0808">Transferase</keyword>
<organism evidence="4 5">
    <name type="scientific">Jiulongibacter sediminis</name>
    <dbReference type="NCBI Taxonomy" id="1605367"/>
    <lineage>
        <taxon>Bacteria</taxon>
        <taxon>Pseudomonadati</taxon>
        <taxon>Bacteroidota</taxon>
        <taxon>Cytophagia</taxon>
        <taxon>Cytophagales</taxon>
        <taxon>Leadbetterellaceae</taxon>
        <taxon>Jiulongibacter</taxon>
    </lineage>
</organism>
<dbReference type="GO" id="GO:0016747">
    <property type="term" value="F:acyltransferase activity, transferring groups other than amino-acyl groups"/>
    <property type="evidence" value="ECO:0007669"/>
    <property type="project" value="InterPro"/>
</dbReference>
<dbReference type="PROSITE" id="PS51186">
    <property type="entry name" value="GNAT"/>
    <property type="match status" value="1"/>
</dbReference>
<sequence>MLDGFEFKVFTNEDLPTLRQIYKESRQEELDLLTTWTERQIEEFVDHQFSAQHKYYIENYQGSKFWLIQKEGHPIGRLYLKEYENEFRIIDIALLIAWRRKGIGKRILEKILSSAAEKGKIVSIHVEKNNPALELYKRLGFQEKEDKGVYWFMVKELG</sequence>
<feature type="domain" description="N-acetyltransferase" evidence="3">
    <location>
        <begin position="5"/>
        <end position="158"/>
    </location>
</feature>
<name>A0A0P7C638_9BACT</name>
<keyword evidence="2" id="KW-0012">Acyltransferase</keyword>
<evidence type="ECO:0000256" key="1">
    <source>
        <dbReference type="ARBA" id="ARBA00022679"/>
    </source>
</evidence>
<dbReference type="Proteomes" id="UP000050454">
    <property type="component" value="Unassembled WGS sequence"/>
</dbReference>
<evidence type="ECO:0000259" key="3">
    <source>
        <dbReference type="PROSITE" id="PS51186"/>
    </source>
</evidence>
<dbReference type="PANTHER" id="PTHR43800:SF1">
    <property type="entry name" value="PEPTIDYL-LYSINE N-ACETYLTRANSFERASE YJAB"/>
    <property type="match status" value="1"/>
</dbReference>